<protein>
    <submittedName>
        <fullName evidence="1">Uncharacterized protein</fullName>
    </submittedName>
</protein>
<comment type="caution">
    <text evidence="1">The sequence shown here is derived from an EMBL/GenBank/DDBJ whole genome shotgun (WGS) entry which is preliminary data.</text>
</comment>
<organism evidence="1 2">
    <name type="scientific">Cryoendolithus antarcticus</name>
    <dbReference type="NCBI Taxonomy" id="1507870"/>
    <lineage>
        <taxon>Eukaryota</taxon>
        <taxon>Fungi</taxon>
        <taxon>Dikarya</taxon>
        <taxon>Ascomycota</taxon>
        <taxon>Pezizomycotina</taxon>
        <taxon>Dothideomycetes</taxon>
        <taxon>Dothideomycetidae</taxon>
        <taxon>Cladosporiales</taxon>
        <taxon>Cladosporiaceae</taxon>
        <taxon>Cryoendolithus</taxon>
    </lineage>
</organism>
<keyword evidence="2" id="KW-1185">Reference proteome</keyword>
<name>A0A1V8THK9_9PEZI</name>
<evidence type="ECO:0000313" key="1">
    <source>
        <dbReference type="EMBL" id="OQO10731.1"/>
    </source>
</evidence>
<accession>A0A1V8THK9</accession>
<proteinExistence type="predicted"/>
<gene>
    <name evidence="1" type="ORF">B0A48_04031</name>
</gene>
<dbReference type="Proteomes" id="UP000192596">
    <property type="component" value="Unassembled WGS sequence"/>
</dbReference>
<evidence type="ECO:0000313" key="2">
    <source>
        <dbReference type="Proteomes" id="UP000192596"/>
    </source>
</evidence>
<dbReference type="AlphaFoldDB" id="A0A1V8THK9"/>
<dbReference type="EMBL" id="NAJO01000008">
    <property type="protein sequence ID" value="OQO10731.1"/>
    <property type="molecule type" value="Genomic_DNA"/>
</dbReference>
<reference evidence="2" key="1">
    <citation type="submission" date="2017-03" db="EMBL/GenBank/DDBJ databases">
        <title>Genomes of endolithic fungi from Antarctica.</title>
        <authorList>
            <person name="Coleine C."/>
            <person name="Masonjones S."/>
            <person name="Stajich J.E."/>
        </authorList>
    </citation>
    <scope>NUCLEOTIDE SEQUENCE [LARGE SCALE GENOMIC DNA]</scope>
    <source>
        <strain evidence="2">CCFEE 5527</strain>
    </source>
</reference>
<dbReference type="OrthoDB" id="5389823at2759"/>
<sequence>MSRRRYDREPIFMDPRRYRSAIQNVAYDEHPDAALISARARPIIVDRHADDYGALRRDDPYRLNYIAQSSLDRSIYDQPTVLTNTDHIRARNVQVQLANATITSITPFAELHPKLTYRGRYPIHFREPILVGKLMDIDDLRLERIQLEYGIPILGSKRLQICALIEYLGAVRLGKLLRGPRPTALRRP</sequence>
<dbReference type="InParanoid" id="A0A1V8THK9"/>